<evidence type="ECO:0000259" key="2">
    <source>
        <dbReference type="PROSITE" id="PS50222"/>
    </source>
</evidence>
<dbReference type="SMART" id="SM00054">
    <property type="entry name" value="EFh"/>
    <property type="match status" value="3"/>
</dbReference>
<dbReference type="AlphaFoldDB" id="A0A8S4QCS2"/>
<evidence type="ECO:0000313" key="4">
    <source>
        <dbReference type="Proteomes" id="UP000749559"/>
    </source>
</evidence>
<comment type="caution">
    <text evidence="3">The sequence shown here is derived from an EMBL/GenBank/DDBJ whole genome shotgun (WGS) entry which is preliminary data.</text>
</comment>
<evidence type="ECO:0000256" key="1">
    <source>
        <dbReference type="ARBA" id="ARBA00022837"/>
    </source>
</evidence>
<dbReference type="InterPro" id="IPR011992">
    <property type="entry name" value="EF-hand-dom_pair"/>
</dbReference>
<dbReference type="InterPro" id="IPR002048">
    <property type="entry name" value="EF_hand_dom"/>
</dbReference>
<dbReference type="CDD" id="cd00051">
    <property type="entry name" value="EFh"/>
    <property type="match status" value="1"/>
</dbReference>
<dbReference type="EMBL" id="CAIIXF020000012">
    <property type="protein sequence ID" value="CAH1801858.1"/>
    <property type="molecule type" value="Genomic_DNA"/>
</dbReference>
<organism evidence="3 4">
    <name type="scientific">Owenia fusiformis</name>
    <name type="common">Polychaete worm</name>
    <dbReference type="NCBI Taxonomy" id="6347"/>
    <lineage>
        <taxon>Eukaryota</taxon>
        <taxon>Metazoa</taxon>
        <taxon>Spiralia</taxon>
        <taxon>Lophotrochozoa</taxon>
        <taxon>Annelida</taxon>
        <taxon>Polychaeta</taxon>
        <taxon>Sedentaria</taxon>
        <taxon>Canalipalpata</taxon>
        <taxon>Sabellida</taxon>
        <taxon>Oweniida</taxon>
        <taxon>Oweniidae</taxon>
        <taxon>Owenia</taxon>
    </lineage>
</organism>
<dbReference type="PROSITE" id="PS00018">
    <property type="entry name" value="EF_HAND_1"/>
    <property type="match status" value="2"/>
</dbReference>
<gene>
    <name evidence="3" type="ORF">OFUS_LOCUS25597</name>
</gene>
<reference evidence="3" key="1">
    <citation type="submission" date="2022-03" db="EMBL/GenBank/DDBJ databases">
        <authorList>
            <person name="Martin C."/>
        </authorList>
    </citation>
    <scope>NUCLEOTIDE SEQUENCE</scope>
</reference>
<dbReference type="Pfam" id="PF13499">
    <property type="entry name" value="EF-hand_7"/>
    <property type="match status" value="1"/>
</dbReference>
<dbReference type="Gene3D" id="1.10.238.10">
    <property type="entry name" value="EF-hand"/>
    <property type="match status" value="1"/>
</dbReference>
<accession>A0A8S4QCS2</accession>
<name>A0A8S4QCS2_OWEFU</name>
<dbReference type="SUPFAM" id="SSF47473">
    <property type="entry name" value="EF-hand"/>
    <property type="match status" value="1"/>
</dbReference>
<protein>
    <recommendedName>
        <fullName evidence="2">EF-hand domain-containing protein</fullName>
    </recommendedName>
</protein>
<dbReference type="Proteomes" id="UP000749559">
    <property type="component" value="Unassembled WGS sequence"/>
</dbReference>
<feature type="domain" description="EF-hand" evidence="2">
    <location>
        <begin position="9"/>
        <end position="44"/>
    </location>
</feature>
<keyword evidence="1" id="KW-0106">Calcium</keyword>
<feature type="domain" description="EF-hand" evidence="2">
    <location>
        <begin position="149"/>
        <end position="184"/>
    </location>
</feature>
<dbReference type="GO" id="GO:0005509">
    <property type="term" value="F:calcium ion binding"/>
    <property type="evidence" value="ECO:0007669"/>
    <property type="project" value="InterPro"/>
</dbReference>
<keyword evidence="4" id="KW-1185">Reference proteome</keyword>
<dbReference type="PROSITE" id="PS50222">
    <property type="entry name" value="EF_HAND_2"/>
    <property type="match status" value="2"/>
</dbReference>
<dbReference type="OrthoDB" id="427950at2759"/>
<dbReference type="InterPro" id="IPR018247">
    <property type="entry name" value="EF_Hand_1_Ca_BS"/>
</dbReference>
<evidence type="ECO:0000313" key="3">
    <source>
        <dbReference type="EMBL" id="CAH1801858.1"/>
    </source>
</evidence>
<proteinExistence type="predicted"/>
<sequence>MASNKASDIWKKKMKTFHTVCDRDNDGFLTRKDYEDIVVRMTAYMKERKIEPSQSMLEAIRRNYVDEMWCEFVALGPNKGDTRKVSVEEFTINVFRSLAIGLPESDKEKVAAISLCSSTAAFYFDVIDFDENGTISYDGYEGFLNLIGADPRQAKTAFKSIDTDGNGTISREEFASAFLDFWLNPSKEGVGELLFGKLVD</sequence>